<feature type="domain" description="C2H2-type" evidence="13">
    <location>
        <begin position="309"/>
        <end position="331"/>
    </location>
</feature>
<dbReference type="FunFam" id="3.30.160.60:FF:003288">
    <property type="entry name" value="Uncharacterized protein"/>
    <property type="match status" value="1"/>
</dbReference>
<keyword evidence="5 11" id="KW-0863">Zinc-finger</keyword>
<dbReference type="GO" id="GO:0000978">
    <property type="term" value="F:RNA polymerase II cis-regulatory region sequence-specific DNA binding"/>
    <property type="evidence" value="ECO:0007669"/>
    <property type="project" value="TreeGrafter"/>
</dbReference>
<keyword evidence="3" id="KW-0479">Metal-binding</keyword>
<evidence type="ECO:0000256" key="3">
    <source>
        <dbReference type="ARBA" id="ARBA00022723"/>
    </source>
</evidence>
<dbReference type="SUPFAM" id="SSF57667">
    <property type="entry name" value="beta-beta-alpha zinc fingers"/>
    <property type="match status" value="3"/>
</dbReference>
<feature type="compositionally biased region" description="Low complexity" evidence="12">
    <location>
        <begin position="98"/>
        <end position="115"/>
    </location>
</feature>
<keyword evidence="6" id="KW-0862">Zinc</keyword>
<keyword evidence="8" id="KW-0238">DNA-binding</keyword>
<dbReference type="Pfam" id="PF00096">
    <property type="entry name" value="zf-C2H2"/>
    <property type="match status" value="5"/>
</dbReference>
<dbReference type="PROSITE" id="PS00028">
    <property type="entry name" value="ZINC_FINGER_C2H2_1"/>
    <property type="match status" value="5"/>
</dbReference>
<dbReference type="PANTHER" id="PTHR46105">
    <property type="entry name" value="AGAP004733-PA"/>
    <property type="match status" value="1"/>
</dbReference>
<evidence type="ECO:0000256" key="12">
    <source>
        <dbReference type="SAM" id="MobiDB-lite"/>
    </source>
</evidence>
<evidence type="ECO:0000256" key="10">
    <source>
        <dbReference type="ARBA" id="ARBA00023242"/>
    </source>
</evidence>
<evidence type="ECO:0000256" key="7">
    <source>
        <dbReference type="ARBA" id="ARBA00023015"/>
    </source>
</evidence>
<feature type="region of interest" description="Disordered" evidence="12">
    <location>
        <begin position="157"/>
        <end position="193"/>
    </location>
</feature>
<feature type="region of interest" description="Disordered" evidence="12">
    <location>
        <begin position="65"/>
        <end position="118"/>
    </location>
</feature>
<comment type="similarity">
    <text evidence="2">Belongs to the krueppel C2H2-type zinc-finger protein family.</text>
</comment>
<evidence type="ECO:0000313" key="15">
    <source>
        <dbReference type="Proteomes" id="UP000002358"/>
    </source>
</evidence>
<dbReference type="Proteomes" id="UP000002358">
    <property type="component" value="Chromosome 5"/>
</dbReference>
<dbReference type="KEGG" id="nvi:100679980"/>
<organism evidence="14 15">
    <name type="scientific">Nasonia vitripennis</name>
    <name type="common">Parasitic wasp</name>
    <dbReference type="NCBI Taxonomy" id="7425"/>
    <lineage>
        <taxon>Eukaryota</taxon>
        <taxon>Metazoa</taxon>
        <taxon>Ecdysozoa</taxon>
        <taxon>Arthropoda</taxon>
        <taxon>Hexapoda</taxon>
        <taxon>Insecta</taxon>
        <taxon>Pterygota</taxon>
        <taxon>Neoptera</taxon>
        <taxon>Endopterygota</taxon>
        <taxon>Hymenoptera</taxon>
        <taxon>Apocrita</taxon>
        <taxon>Proctotrupomorpha</taxon>
        <taxon>Chalcidoidea</taxon>
        <taxon>Pteromalidae</taxon>
        <taxon>Pteromalinae</taxon>
        <taxon>Nasonia</taxon>
    </lineage>
</organism>
<evidence type="ECO:0000259" key="13">
    <source>
        <dbReference type="PROSITE" id="PS50157"/>
    </source>
</evidence>
<dbReference type="InterPro" id="IPR013087">
    <property type="entry name" value="Znf_C2H2_type"/>
</dbReference>
<keyword evidence="10" id="KW-0539">Nucleus</keyword>
<dbReference type="AlphaFoldDB" id="A0A7M7GEH3"/>
<evidence type="ECO:0000256" key="11">
    <source>
        <dbReference type="PROSITE-ProRule" id="PRU00042"/>
    </source>
</evidence>
<evidence type="ECO:0000256" key="5">
    <source>
        <dbReference type="ARBA" id="ARBA00022771"/>
    </source>
</evidence>
<feature type="compositionally biased region" description="Basic and acidic residues" evidence="12">
    <location>
        <begin position="66"/>
        <end position="78"/>
    </location>
</feature>
<proteinExistence type="inferred from homology"/>
<dbReference type="FunFam" id="3.30.160.60:FF:001480">
    <property type="entry name" value="Si:cabz01071911.3"/>
    <property type="match status" value="1"/>
</dbReference>
<sequence length="397" mass="44724">MFSSVQIKQEYNGADDRGHENMVGGQGNNVDYSVFDNQNVQYAYHQLPHFWDQALQVQTNQYPKDFSQKNDGITRQDMSRIPPSIPSISTNYLNHHLQQQQQQQQQQHQQHQQQQNSFPLNHQATADHSQINQVNQSNVGSEHIASRVASEIISNSGLMNPGLVAGQTTTSSIKRSNPGRPSKSTNSTDSPGKKLKCQCEICFKEFGHKSNLFIHMRTHNGERPYKCKQCDKCFTHSGNLAIHMRTHSGERPYACQVCGKMFSHSGNLSTHLRTHSGVKPYKCSVCAKEFRHSGNLSIHERIHSGIKPFQCKVCGKEFYHSGNLTTHMKKHLVTVSTEQCKNNVLPALSTDYISNNVHQVKETESILISNSSDLNSTIQNSNEIVIEDKLHEQSATS</sequence>
<keyword evidence="15" id="KW-1185">Reference proteome</keyword>
<accession>A0A7M7GEH3</accession>
<evidence type="ECO:0000256" key="2">
    <source>
        <dbReference type="ARBA" id="ARBA00006991"/>
    </source>
</evidence>
<feature type="compositionally biased region" description="Polar residues" evidence="12">
    <location>
        <begin position="166"/>
        <end position="175"/>
    </location>
</feature>
<evidence type="ECO:0000256" key="9">
    <source>
        <dbReference type="ARBA" id="ARBA00023163"/>
    </source>
</evidence>
<dbReference type="OrthoDB" id="6077919at2759"/>
<keyword evidence="4" id="KW-0677">Repeat</keyword>
<dbReference type="FunFam" id="3.30.160.60:FF:000475">
    <property type="entry name" value="zinc finger protein 32 isoform X1"/>
    <property type="match status" value="1"/>
</dbReference>
<dbReference type="GO" id="GO:0000981">
    <property type="term" value="F:DNA-binding transcription factor activity, RNA polymerase II-specific"/>
    <property type="evidence" value="ECO:0007669"/>
    <property type="project" value="TreeGrafter"/>
</dbReference>
<dbReference type="GeneID" id="100679980"/>
<reference evidence="14" key="1">
    <citation type="submission" date="2021-01" db="UniProtKB">
        <authorList>
            <consortium name="EnsemblMetazoa"/>
        </authorList>
    </citation>
    <scope>IDENTIFICATION</scope>
</reference>
<feature type="domain" description="C2H2-type" evidence="13">
    <location>
        <begin position="195"/>
        <end position="224"/>
    </location>
</feature>
<dbReference type="FunFam" id="3.30.160.60:FF:001485">
    <property type="entry name" value="Krueppel-related zinc finger protein"/>
    <property type="match status" value="1"/>
</dbReference>
<dbReference type="Gene3D" id="3.30.160.60">
    <property type="entry name" value="Classic Zinc Finger"/>
    <property type="match status" value="5"/>
</dbReference>
<dbReference type="PROSITE" id="PS50157">
    <property type="entry name" value="ZINC_FINGER_C2H2_2"/>
    <property type="match status" value="5"/>
</dbReference>
<feature type="domain" description="C2H2-type" evidence="13">
    <location>
        <begin position="253"/>
        <end position="280"/>
    </location>
</feature>
<evidence type="ECO:0000256" key="1">
    <source>
        <dbReference type="ARBA" id="ARBA00004123"/>
    </source>
</evidence>
<dbReference type="SMART" id="SM00355">
    <property type="entry name" value="ZnF_C2H2"/>
    <property type="match status" value="5"/>
</dbReference>
<evidence type="ECO:0000256" key="6">
    <source>
        <dbReference type="ARBA" id="ARBA00022833"/>
    </source>
</evidence>
<dbReference type="RefSeq" id="XP_003427024.1">
    <property type="nucleotide sequence ID" value="XM_003426976.5"/>
</dbReference>
<protein>
    <recommendedName>
        <fullName evidence="13">C2H2-type domain-containing protein</fullName>
    </recommendedName>
</protein>
<name>A0A7M7GEH3_NASVI</name>
<dbReference type="InterPro" id="IPR036236">
    <property type="entry name" value="Znf_C2H2_sf"/>
</dbReference>
<evidence type="ECO:0000256" key="4">
    <source>
        <dbReference type="ARBA" id="ARBA00022737"/>
    </source>
</evidence>
<evidence type="ECO:0000256" key="8">
    <source>
        <dbReference type="ARBA" id="ARBA00023125"/>
    </source>
</evidence>
<comment type="subcellular location">
    <subcellularLocation>
        <location evidence="1">Nucleus</location>
    </subcellularLocation>
</comment>
<keyword evidence="9" id="KW-0804">Transcription</keyword>
<dbReference type="EnsemblMetazoa" id="XM_003426976">
    <property type="protein sequence ID" value="XP_003427024"/>
    <property type="gene ID" value="LOC100679980"/>
</dbReference>
<dbReference type="InterPro" id="IPR050457">
    <property type="entry name" value="ZnFinger_BTB_dom_contain"/>
</dbReference>
<feature type="domain" description="C2H2-type" evidence="13">
    <location>
        <begin position="225"/>
        <end position="252"/>
    </location>
</feature>
<keyword evidence="7" id="KW-0805">Transcription regulation</keyword>
<evidence type="ECO:0000313" key="14">
    <source>
        <dbReference type="EnsemblMetazoa" id="XP_003427024"/>
    </source>
</evidence>
<dbReference type="SMR" id="A0A7M7GEH3"/>
<dbReference type="InParanoid" id="A0A7M7GEH3"/>
<dbReference type="PANTHER" id="PTHR46105:SF5">
    <property type="entry name" value="ZINC FINGER AND BTB DOMAIN-CONTAINING PROTEIN 44 ISOFORM X1"/>
    <property type="match status" value="1"/>
</dbReference>
<feature type="domain" description="C2H2-type" evidence="13">
    <location>
        <begin position="281"/>
        <end position="308"/>
    </location>
</feature>
<dbReference type="GO" id="GO:0005634">
    <property type="term" value="C:nucleus"/>
    <property type="evidence" value="ECO:0007669"/>
    <property type="project" value="UniProtKB-SubCell"/>
</dbReference>
<dbReference type="GO" id="GO:0008270">
    <property type="term" value="F:zinc ion binding"/>
    <property type="evidence" value="ECO:0007669"/>
    <property type="project" value="UniProtKB-KW"/>
</dbReference>